<dbReference type="GO" id="GO:0006313">
    <property type="term" value="P:DNA transposition"/>
    <property type="evidence" value="ECO:0007669"/>
    <property type="project" value="InterPro"/>
</dbReference>
<dbReference type="GO" id="GO:0004803">
    <property type="term" value="F:transposase activity"/>
    <property type="evidence" value="ECO:0007669"/>
    <property type="project" value="InterPro"/>
</dbReference>
<keyword evidence="1" id="KW-0175">Coiled coil</keyword>
<evidence type="ECO:0000256" key="1">
    <source>
        <dbReference type="SAM" id="Coils"/>
    </source>
</evidence>
<dbReference type="AlphaFoldDB" id="A0A7W3YWB0"/>
<gene>
    <name evidence="4" type="ORF">H4O09_13500</name>
</gene>
<proteinExistence type="predicted"/>
<dbReference type="Proteomes" id="UP000550609">
    <property type="component" value="Unassembled WGS sequence"/>
</dbReference>
<sequence length="307" mass="33531">MNTYVGIDIAKAELVAHALPQELRRSFANTSDGLTDLICWLQEIGSARVVFEATGGYERALLKALFAAGLVAERLSANRPRELARALGLKAKTDAIDARVLAVAAQLLPASPSTPLPEKTALLREWLQARSALVSERDAHRRRIKQLESAPVRAVLIGCIARLQKQIQQIEKTITKLLAEIPDGLAKAPGLGPILRATLAARLPELGAINRRQIAALAGLAPYNRDSGMWRGQRHIVGGRADVRRVLYMATWSAIRCDADIGNCYQRLVDAGKPKKVAAVACMRKYLTRLNAMKRDNAPWKSIPMAA</sequence>
<evidence type="ECO:0000313" key="5">
    <source>
        <dbReference type="Proteomes" id="UP000550609"/>
    </source>
</evidence>
<reference evidence="4 5" key="1">
    <citation type="submission" date="2020-08" db="EMBL/GenBank/DDBJ databases">
        <title>Stenotrophomonas sp. W1S232.</title>
        <authorList>
            <person name="Deng Y."/>
        </authorList>
    </citation>
    <scope>NUCLEOTIDE SEQUENCE [LARGE SCALE GENOMIC DNA]</scope>
    <source>
        <strain evidence="4 5">W1S232</strain>
    </source>
</reference>
<dbReference type="NCBIfam" id="NF033542">
    <property type="entry name" value="transpos_IS110"/>
    <property type="match status" value="1"/>
</dbReference>
<dbReference type="EMBL" id="JACIUV010000007">
    <property type="protein sequence ID" value="MBB1118067.1"/>
    <property type="molecule type" value="Genomic_DNA"/>
</dbReference>
<dbReference type="Pfam" id="PF01548">
    <property type="entry name" value="DEDD_Tnp_IS110"/>
    <property type="match status" value="1"/>
</dbReference>
<name>A0A7W3YWB0_9GAMM</name>
<accession>A0A7W3YWB0</accession>
<feature type="domain" description="Transposase IS116/IS110/IS902 C-terminal" evidence="3">
    <location>
        <begin position="185"/>
        <end position="265"/>
    </location>
</feature>
<dbReference type="InterPro" id="IPR047650">
    <property type="entry name" value="Transpos_IS110"/>
</dbReference>
<evidence type="ECO:0000259" key="3">
    <source>
        <dbReference type="Pfam" id="PF02371"/>
    </source>
</evidence>
<dbReference type="RefSeq" id="WP_182623007.1">
    <property type="nucleotide sequence ID" value="NZ_JACIUV010000007.1"/>
</dbReference>
<evidence type="ECO:0000259" key="2">
    <source>
        <dbReference type="Pfam" id="PF01548"/>
    </source>
</evidence>
<feature type="domain" description="Transposase IS110-like N-terminal" evidence="2">
    <location>
        <begin position="5"/>
        <end position="147"/>
    </location>
</feature>
<dbReference type="InterPro" id="IPR003346">
    <property type="entry name" value="Transposase_20"/>
</dbReference>
<dbReference type="PANTHER" id="PTHR33055">
    <property type="entry name" value="TRANSPOSASE FOR INSERTION SEQUENCE ELEMENT IS1111A"/>
    <property type="match status" value="1"/>
</dbReference>
<organism evidence="4 5">
    <name type="scientific">Stenotrophomonas koreensis</name>
    <dbReference type="NCBI Taxonomy" id="266128"/>
    <lineage>
        <taxon>Bacteria</taxon>
        <taxon>Pseudomonadati</taxon>
        <taxon>Pseudomonadota</taxon>
        <taxon>Gammaproteobacteria</taxon>
        <taxon>Lysobacterales</taxon>
        <taxon>Lysobacteraceae</taxon>
        <taxon>Stenotrophomonas</taxon>
    </lineage>
</organism>
<dbReference type="GO" id="GO:0003677">
    <property type="term" value="F:DNA binding"/>
    <property type="evidence" value="ECO:0007669"/>
    <property type="project" value="InterPro"/>
</dbReference>
<dbReference type="Pfam" id="PF02371">
    <property type="entry name" value="Transposase_20"/>
    <property type="match status" value="1"/>
</dbReference>
<protein>
    <submittedName>
        <fullName evidence="4">IS110 family transposase</fullName>
    </submittedName>
</protein>
<dbReference type="PANTHER" id="PTHR33055:SF13">
    <property type="entry name" value="TRANSPOSASE"/>
    <property type="match status" value="1"/>
</dbReference>
<dbReference type="InterPro" id="IPR002525">
    <property type="entry name" value="Transp_IS110-like_N"/>
</dbReference>
<evidence type="ECO:0000313" key="4">
    <source>
        <dbReference type="EMBL" id="MBB1118067.1"/>
    </source>
</evidence>
<comment type="caution">
    <text evidence="4">The sequence shown here is derived from an EMBL/GenBank/DDBJ whole genome shotgun (WGS) entry which is preliminary data.</text>
</comment>
<feature type="coiled-coil region" evidence="1">
    <location>
        <begin position="130"/>
        <end position="180"/>
    </location>
</feature>